<dbReference type="EMBL" id="CP139858">
    <property type="protein sequence ID" value="WQB99183.1"/>
    <property type="molecule type" value="Genomic_DNA"/>
</dbReference>
<reference evidence="2 3" key="1">
    <citation type="submission" date="2023-11" db="EMBL/GenBank/DDBJ databases">
        <authorList>
            <person name="Panchal A.K."/>
            <person name="Meaney J.S."/>
            <person name="Karas B.J."/>
            <person name="diCenzo G.C."/>
        </authorList>
    </citation>
    <scope>NUCLEOTIDE SEQUENCE [LARGE SCALE GENOMIC DNA]</scope>
    <source>
        <strain evidence="2 3">NZP2235</strain>
    </source>
</reference>
<protein>
    <submittedName>
        <fullName evidence="2">Plasmid partitioning protein RepB C-terminal domain-containing protein</fullName>
    </submittedName>
</protein>
<name>A0ABZ0VQD5_9HYPH</name>
<dbReference type="Pfam" id="PF07506">
    <property type="entry name" value="RepB"/>
    <property type="match status" value="1"/>
</dbReference>
<evidence type="ECO:0000313" key="2">
    <source>
        <dbReference type="EMBL" id="WQB99183.1"/>
    </source>
</evidence>
<dbReference type="RefSeq" id="WP_322414071.1">
    <property type="nucleotide sequence ID" value="NZ_CP139858.1"/>
</dbReference>
<gene>
    <name evidence="2" type="ORF">U0R22_003356</name>
</gene>
<dbReference type="Proteomes" id="UP001322481">
    <property type="component" value="Chromosome"/>
</dbReference>
<feature type="domain" description="RepB plasmid partition" evidence="1">
    <location>
        <begin position="77"/>
        <end position="262"/>
    </location>
</feature>
<evidence type="ECO:0000259" key="1">
    <source>
        <dbReference type="Pfam" id="PF07506"/>
    </source>
</evidence>
<sequence>MRTTKAGLRDFVTNNRHAIRLTVDSRAPMNPLRVSGLLKTYRRQVDNMQEFIREADAVKHQMESVVDAFRHVLRIAAFRGLLQSNGFATAPSILMQNSPEAGVKAGICEDRQISFSRVDEPLVEGICLEALDMLNDFGAPLKIFGLLREVVPGRQVEIVRLMLAMNRVEFRVARLLIELTPRSQLTNPLARRKRYEGISPAQMAAMEADIAEVSHDYLSAASTHGSGMLNLIAATSYFDRLLNNPKLVRYLARNFARQLEVFQNLLDFREARYKKHPPKAGS</sequence>
<keyword evidence="3" id="KW-1185">Reference proteome</keyword>
<organism evidence="2 3">
    <name type="scientific">Mesorhizobium huakuii</name>
    <dbReference type="NCBI Taxonomy" id="28104"/>
    <lineage>
        <taxon>Bacteria</taxon>
        <taxon>Pseudomonadati</taxon>
        <taxon>Pseudomonadota</taxon>
        <taxon>Alphaproteobacteria</taxon>
        <taxon>Hyphomicrobiales</taxon>
        <taxon>Phyllobacteriaceae</taxon>
        <taxon>Mesorhizobium</taxon>
    </lineage>
</organism>
<dbReference type="InterPro" id="IPR011111">
    <property type="entry name" value="Plasmid_RepB"/>
</dbReference>
<accession>A0ABZ0VQD5</accession>
<evidence type="ECO:0000313" key="3">
    <source>
        <dbReference type="Proteomes" id="UP001322481"/>
    </source>
</evidence>
<proteinExistence type="predicted"/>